<sequence length="300" mass="33281">MSEPRIGVSVVTMGDRPQQVEALLASVAMQDVRPARVVVVGNGSPLPDYGSFPGLEDLSGGVTVLELDENLGCPGGRNEALEELAGFGDVDVVIELDDDGLLVDKDVFRTVQELYAADPDLGIVGFRIADEHGETQRRHVPRLRAKDPMRPGPVTAFLGGGHALSMRMLAETGPWPAEFFFTHEETDLSWRALDAGWKILYEPRLLLQHPRTSPARHAVYYRMTARNRVWLARRNLPLPLVPAYLGTWILLTAARTRSASGLRAWGAGFAEGVRTECGERKPMRWRTVWRMTRLGRPPVI</sequence>
<evidence type="ECO:0000256" key="1">
    <source>
        <dbReference type="ARBA" id="ARBA00004776"/>
    </source>
</evidence>
<organism evidence="6">
    <name type="scientific">Streptomyces sp. gb1(2016)</name>
    <dbReference type="NCBI Taxonomy" id="1828321"/>
    <lineage>
        <taxon>Bacteria</taxon>
        <taxon>Bacillati</taxon>
        <taxon>Actinomycetota</taxon>
        <taxon>Actinomycetes</taxon>
        <taxon>Kitasatosporales</taxon>
        <taxon>Streptomycetaceae</taxon>
        <taxon>Streptomyces</taxon>
    </lineage>
</organism>
<evidence type="ECO:0000313" key="6">
    <source>
        <dbReference type="EMBL" id="TXS24538.1"/>
    </source>
</evidence>
<dbReference type="PANTHER" id="PTHR43179:SF12">
    <property type="entry name" value="GALACTOFURANOSYLTRANSFERASE GLFT2"/>
    <property type="match status" value="1"/>
</dbReference>
<evidence type="ECO:0000259" key="5">
    <source>
        <dbReference type="Pfam" id="PF00535"/>
    </source>
</evidence>
<dbReference type="AlphaFoldDB" id="A0A652KNG2"/>
<dbReference type="RefSeq" id="WP_147985255.1">
    <property type="nucleotide sequence ID" value="NZ_RDBM01000037.1"/>
</dbReference>
<dbReference type="Pfam" id="PF00535">
    <property type="entry name" value="Glycos_transf_2"/>
    <property type="match status" value="1"/>
</dbReference>
<dbReference type="Gene3D" id="3.90.550.10">
    <property type="entry name" value="Spore Coat Polysaccharide Biosynthesis Protein SpsA, Chain A"/>
    <property type="match status" value="1"/>
</dbReference>
<dbReference type="InterPro" id="IPR001173">
    <property type="entry name" value="Glyco_trans_2-like"/>
</dbReference>
<dbReference type="EMBL" id="RDBM01000037">
    <property type="protein sequence ID" value="TXS24538.1"/>
    <property type="molecule type" value="Genomic_DNA"/>
</dbReference>
<comment type="caution">
    <text evidence="6">The sequence shown here is derived from an EMBL/GenBank/DDBJ whole genome shotgun (WGS) entry which is preliminary data.</text>
</comment>
<protein>
    <submittedName>
        <fullName evidence="6">Glycosyltransferase</fullName>
    </submittedName>
</protein>
<dbReference type="InterPro" id="IPR029044">
    <property type="entry name" value="Nucleotide-diphossugar_trans"/>
</dbReference>
<keyword evidence="4 6" id="KW-0808">Transferase</keyword>
<evidence type="ECO:0000256" key="4">
    <source>
        <dbReference type="ARBA" id="ARBA00022679"/>
    </source>
</evidence>
<comment type="pathway">
    <text evidence="1">Cell wall biogenesis; cell wall polysaccharide biosynthesis.</text>
</comment>
<evidence type="ECO:0000256" key="3">
    <source>
        <dbReference type="ARBA" id="ARBA00022676"/>
    </source>
</evidence>
<reference evidence="6" key="1">
    <citation type="submission" date="2018-10" db="EMBL/GenBank/DDBJ databases">
        <authorList>
            <person name="Hariharan J."/>
            <person name="Choudoir M.J."/>
            <person name="Diebold P."/>
            <person name="Panke-Buisse K."/>
            <person name="Campbell A.N."/>
            <person name="Buckley D.H."/>
        </authorList>
    </citation>
    <scope>NUCLEOTIDE SEQUENCE</scope>
    <source>
        <strain evidence="6">Gb1</strain>
    </source>
</reference>
<name>A0A652KNG2_9ACTN</name>
<evidence type="ECO:0000256" key="2">
    <source>
        <dbReference type="ARBA" id="ARBA00006739"/>
    </source>
</evidence>
<dbReference type="GO" id="GO:0016757">
    <property type="term" value="F:glycosyltransferase activity"/>
    <property type="evidence" value="ECO:0007669"/>
    <property type="project" value="UniProtKB-KW"/>
</dbReference>
<feature type="domain" description="Glycosyltransferase 2-like" evidence="5">
    <location>
        <begin position="16"/>
        <end position="162"/>
    </location>
</feature>
<proteinExistence type="inferred from homology"/>
<accession>A0A652KNG2</accession>
<keyword evidence="3" id="KW-0328">Glycosyltransferase</keyword>
<dbReference type="PANTHER" id="PTHR43179">
    <property type="entry name" value="RHAMNOSYLTRANSFERASE WBBL"/>
    <property type="match status" value="1"/>
</dbReference>
<dbReference type="SUPFAM" id="SSF53448">
    <property type="entry name" value="Nucleotide-diphospho-sugar transferases"/>
    <property type="match status" value="1"/>
</dbReference>
<comment type="similarity">
    <text evidence="2">Belongs to the glycosyltransferase 2 family.</text>
</comment>
<gene>
    <name evidence="6" type="ORF">EAO74_29420</name>
</gene>